<dbReference type="SUPFAM" id="SSF52402">
    <property type="entry name" value="Adenine nucleotide alpha hydrolases-like"/>
    <property type="match status" value="1"/>
</dbReference>
<gene>
    <name evidence="12" type="primary">queC1</name>
    <name evidence="11" type="synonym">queC</name>
    <name evidence="12" type="ORF">ELAC_0979</name>
</gene>
<keyword evidence="12" id="KW-0378">Hydrolase</keyword>
<dbReference type="NCBIfam" id="TIGR00364">
    <property type="entry name" value="7-cyano-7-deazaguanine synthase QueC"/>
    <property type="match status" value="1"/>
</dbReference>
<dbReference type="HAMAP" id="MF_01633">
    <property type="entry name" value="QueC"/>
    <property type="match status" value="1"/>
</dbReference>
<keyword evidence="7 11" id="KW-0067">ATP-binding</keyword>
<evidence type="ECO:0000256" key="1">
    <source>
        <dbReference type="ARBA" id="ARBA00005061"/>
    </source>
</evidence>
<evidence type="ECO:0000313" key="13">
    <source>
        <dbReference type="Proteomes" id="UP000220251"/>
    </source>
</evidence>
<name>A0A0H5E506_9BACT</name>
<comment type="pathway">
    <text evidence="1 11">Purine metabolism; 7-cyano-7-deazaguanine biosynthesis.</text>
</comment>
<evidence type="ECO:0000256" key="3">
    <source>
        <dbReference type="ARBA" id="ARBA00022723"/>
    </source>
</evidence>
<dbReference type="AlphaFoldDB" id="A0A0H5E506"/>
<protein>
    <recommendedName>
        <fullName evidence="9 11">7-cyano-7-deazaguanine synthase</fullName>
        <ecNumber evidence="9 11">6.3.4.20</ecNumber>
    </recommendedName>
    <alternativeName>
        <fullName evidence="11">7-cyano-7-carbaguanine synthase</fullName>
    </alternativeName>
    <alternativeName>
        <fullName evidence="11">PreQ(0) synthase</fullName>
    </alternativeName>
    <alternativeName>
        <fullName evidence="11">Queuosine biosynthesis protein QueC</fullName>
    </alternativeName>
</protein>
<dbReference type="OrthoDB" id="20646at2"/>
<keyword evidence="3 11" id="KW-0479">Metal-binding</keyword>
<dbReference type="Gene3D" id="3.40.50.620">
    <property type="entry name" value="HUPs"/>
    <property type="match status" value="1"/>
</dbReference>
<dbReference type="PIRSF" id="PIRSF006293">
    <property type="entry name" value="ExsB"/>
    <property type="match status" value="1"/>
</dbReference>
<keyword evidence="13" id="KW-1185">Reference proteome</keyword>
<dbReference type="GO" id="GO:0008270">
    <property type="term" value="F:zinc ion binding"/>
    <property type="evidence" value="ECO:0007669"/>
    <property type="project" value="UniProtKB-UniRule"/>
</dbReference>
<evidence type="ECO:0000256" key="9">
    <source>
        <dbReference type="ARBA" id="ARBA00039149"/>
    </source>
</evidence>
<dbReference type="GO" id="GO:0005524">
    <property type="term" value="F:ATP binding"/>
    <property type="evidence" value="ECO:0007669"/>
    <property type="project" value="UniProtKB-UniRule"/>
</dbReference>
<proteinExistence type="inferred from homology"/>
<dbReference type="EMBL" id="CWGJ01000011">
    <property type="protein sequence ID" value="CRX38325.1"/>
    <property type="molecule type" value="Genomic_DNA"/>
</dbReference>
<feature type="binding site" evidence="11">
    <location>
        <begin position="7"/>
        <end position="17"/>
    </location>
    <ligand>
        <name>ATP</name>
        <dbReference type="ChEBI" id="CHEBI:30616"/>
    </ligand>
</feature>
<keyword evidence="4 11" id="KW-0547">Nucleotide-binding</keyword>
<dbReference type="GO" id="GO:0008616">
    <property type="term" value="P:tRNA queuosine(34) biosynthetic process"/>
    <property type="evidence" value="ECO:0007669"/>
    <property type="project" value="UniProtKB-UniRule"/>
</dbReference>
<comment type="cofactor">
    <cofactor evidence="11">
        <name>Zn(2+)</name>
        <dbReference type="ChEBI" id="CHEBI:29105"/>
    </cofactor>
    <text evidence="11">Binds 1 zinc ion per subunit.</text>
</comment>
<dbReference type="PANTHER" id="PTHR42914:SF1">
    <property type="entry name" value="7-CYANO-7-DEAZAGUANINE SYNTHASE"/>
    <property type="match status" value="1"/>
</dbReference>
<dbReference type="GO" id="GO:0016879">
    <property type="term" value="F:ligase activity, forming carbon-nitrogen bonds"/>
    <property type="evidence" value="ECO:0007669"/>
    <property type="project" value="UniProtKB-UniRule"/>
</dbReference>
<dbReference type="RefSeq" id="WP_098038168.1">
    <property type="nucleotide sequence ID" value="NZ_CWGJ01000011.1"/>
</dbReference>
<dbReference type="CDD" id="cd01995">
    <property type="entry name" value="QueC-like"/>
    <property type="match status" value="1"/>
</dbReference>
<evidence type="ECO:0000256" key="7">
    <source>
        <dbReference type="ARBA" id="ARBA00022840"/>
    </source>
</evidence>
<dbReference type="Proteomes" id="UP000220251">
    <property type="component" value="Unassembled WGS sequence"/>
</dbReference>
<accession>A0A0H5E506</accession>
<evidence type="ECO:0000313" key="12">
    <source>
        <dbReference type="EMBL" id="CRX38325.1"/>
    </source>
</evidence>
<dbReference type="EC" id="6.3.4.20" evidence="9 11"/>
<feature type="binding site" evidence="11">
    <location>
        <position position="190"/>
    </location>
    <ligand>
        <name>Zn(2+)</name>
        <dbReference type="ChEBI" id="CHEBI:29105"/>
    </ligand>
</feature>
<evidence type="ECO:0000256" key="8">
    <source>
        <dbReference type="ARBA" id="ARBA00037993"/>
    </source>
</evidence>
<evidence type="ECO:0000256" key="10">
    <source>
        <dbReference type="ARBA" id="ARBA00047890"/>
    </source>
</evidence>
<evidence type="ECO:0000256" key="4">
    <source>
        <dbReference type="ARBA" id="ARBA00022741"/>
    </source>
</evidence>
<feature type="binding site" evidence="11">
    <location>
        <position position="206"/>
    </location>
    <ligand>
        <name>Zn(2+)</name>
        <dbReference type="ChEBI" id="CHEBI:29105"/>
    </ligand>
</feature>
<sequence length="220" mass="24136">MRAIVLLSGGLDSCVSLAYALQKQREVIALSFSYGQKHQIELTHAERIARHYGIRHKIIRFPDNLFTASSLVGDGEIPKGRTQEEISTGGIPSTYVPARNTVFLAHALSLAESEGAQEIYFGCNKQDRNGYPDCRPEFVEAFQHLISKATKVSTESHPPIIVTPLADLDKREIVELGAQLKAPIELSISCYSPNGKGEPCLACDACCLREEAFSAVFGKR</sequence>
<dbReference type="InterPro" id="IPR014729">
    <property type="entry name" value="Rossmann-like_a/b/a_fold"/>
</dbReference>
<comment type="function">
    <text evidence="11">Catalyzes the ATP-dependent conversion of 7-carboxy-7-deazaguanine (CDG) to 7-cyano-7-deazaguanine (preQ(0)).</text>
</comment>
<evidence type="ECO:0000256" key="5">
    <source>
        <dbReference type="ARBA" id="ARBA00022785"/>
    </source>
</evidence>
<keyword evidence="5 11" id="KW-0671">Queuosine biosynthesis</keyword>
<dbReference type="Pfam" id="PF06508">
    <property type="entry name" value="QueC"/>
    <property type="match status" value="1"/>
</dbReference>
<dbReference type="GO" id="GO:0016787">
    <property type="term" value="F:hydrolase activity"/>
    <property type="evidence" value="ECO:0007669"/>
    <property type="project" value="UniProtKB-KW"/>
</dbReference>
<dbReference type="UniPathway" id="UPA00391"/>
<keyword evidence="6 11" id="KW-0862">Zinc</keyword>
<keyword evidence="2 11" id="KW-0436">Ligase</keyword>
<organism evidence="12 13">
    <name type="scientific">Estrella lausannensis</name>
    <dbReference type="NCBI Taxonomy" id="483423"/>
    <lineage>
        <taxon>Bacteria</taxon>
        <taxon>Pseudomonadati</taxon>
        <taxon>Chlamydiota</taxon>
        <taxon>Chlamydiia</taxon>
        <taxon>Parachlamydiales</taxon>
        <taxon>Candidatus Criblamydiaceae</taxon>
        <taxon>Estrella</taxon>
    </lineage>
</organism>
<reference evidence="13" key="1">
    <citation type="submission" date="2015-06" db="EMBL/GenBank/DDBJ databases">
        <authorList>
            <person name="Bertelli C."/>
        </authorList>
    </citation>
    <scope>NUCLEOTIDE SEQUENCE [LARGE SCALE GENOMIC DNA]</scope>
    <source>
        <strain evidence="13">CRIB-30</strain>
    </source>
</reference>
<feature type="binding site" evidence="11">
    <location>
        <position position="203"/>
    </location>
    <ligand>
        <name>Zn(2+)</name>
        <dbReference type="ChEBI" id="CHEBI:29105"/>
    </ligand>
</feature>
<evidence type="ECO:0000256" key="2">
    <source>
        <dbReference type="ARBA" id="ARBA00022598"/>
    </source>
</evidence>
<comment type="similarity">
    <text evidence="8 11">Belongs to the QueC family.</text>
</comment>
<evidence type="ECO:0000256" key="6">
    <source>
        <dbReference type="ARBA" id="ARBA00022833"/>
    </source>
</evidence>
<dbReference type="InterPro" id="IPR018317">
    <property type="entry name" value="QueC"/>
</dbReference>
<dbReference type="PANTHER" id="PTHR42914">
    <property type="entry name" value="7-CYANO-7-DEAZAGUANINE SYNTHASE"/>
    <property type="match status" value="1"/>
</dbReference>
<evidence type="ECO:0000256" key="11">
    <source>
        <dbReference type="HAMAP-Rule" id="MF_01633"/>
    </source>
</evidence>
<feature type="binding site" evidence="11">
    <location>
        <position position="200"/>
    </location>
    <ligand>
        <name>Zn(2+)</name>
        <dbReference type="ChEBI" id="CHEBI:29105"/>
    </ligand>
</feature>
<comment type="catalytic activity">
    <reaction evidence="10 11">
        <text>7-carboxy-7-carbaguanine + NH4(+) + 2 ATP = 7-cyano-7-carbaguanine + 2 AMP + 2 diphosphate + 2 H(+)</text>
        <dbReference type="Rhea" id="RHEA:27982"/>
        <dbReference type="ChEBI" id="CHEBI:15378"/>
        <dbReference type="ChEBI" id="CHEBI:28938"/>
        <dbReference type="ChEBI" id="CHEBI:30616"/>
        <dbReference type="ChEBI" id="CHEBI:33019"/>
        <dbReference type="ChEBI" id="CHEBI:45075"/>
        <dbReference type="ChEBI" id="CHEBI:61036"/>
        <dbReference type="ChEBI" id="CHEBI:456215"/>
        <dbReference type="EC" id="6.3.4.20"/>
    </reaction>
</comment>